<dbReference type="PANTHER" id="PTHR13748">
    <property type="entry name" value="COBW-RELATED"/>
    <property type="match status" value="1"/>
</dbReference>
<keyword evidence="1" id="KW-0547">Nucleotide-binding</keyword>
<dbReference type="GO" id="GO:0005737">
    <property type="term" value="C:cytoplasm"/>
    <property type="evidence" value="ECO:0007669"/>
    <property type="project" value="TreeGrafter"/>
</dbReference>
<dbReference type="Pfam" id="PF02458">
    <property type="entry name" value="Transferase"/>
    <property type="match status" value="1"/>
</dbReference>
<dbReference type="PANTHER" id="PTHR13748:SF40">
    <property type="entry name" value="OS04G0599700 PROTEIN"/>
    <property type="match status" value="1"/>
</dbReference>
<feature type="domain" description="CobW C-terminal" evidence="3">
    <location>
        <begin position="6"/>
        <end position="98"/>
    </location>
</feature>
<dbReference type="Gene3D" id="3.30.559.10">
    <property type="entry name" value="Chloramphenicol acetyltransferase-like domain"/>
    <property type="match status" value="1"/>
</dbReference>
<dbReference type="InterPro" id="IPR023213">
    <property type="entry name" value="CAT-like_dom_sf"/>
</dbReference>
<dbReference type="InterPro" id="IPR051316">
    <property type="entry name" value="Zinc-reg_GTPase_activator"/>
</dbReference>
<dbReference type="SUPFAM" id="SSF90002">
    <property type="entry name" value="Hypothetical protein YjiA, C-terminal domain"/>
    <property type="match status" value="1"/>
</dbReference>
<comment type="caution">
    <text evidence="4">The sequence shown here is derived from an EMBL/GenBank/DDBJ whole genome shotgun (WGS) entry which is preliminary data.</text>
</comment>
<dbReference type="InterPro" id="IPR036627">
    <property type="entry name" value="CobW-likC_sf"/>
</dbReference>
<organism evidence="4 5">
    <name type="scientific">Thalictrum thalictroides</name>
    <name type="common">Rue-anemone</name>
    <name type="synonym">Anemone thalictroides</name>
    <dbReference type="NCBI Taxonomy" id="46969"/>
    <lineage>
        <taxon>Eukaryota</taxon>
        <taxon>Viridiplantae</taxon>
        <taxon>Streptophyta</taxon>
        <taxon>Embryophyta</taxon>
        <taxon>Tracheophyta</taxon>
        <taxon>Spermatophyta</taxon>
        <taxon>Magnoliopsida</taxon>
        <taxon>Ranunculales</taxon>
        <taxon>Ranunculaceae</taxon>
        <taxon>Thalictroideae</taxon>
        <taxon>Thalictrum</taxon>
    </lineage>
</organism>
<dbReference type="GO" id="GO:0016740">
    <property type="term" value="F:transferase activity"/>
    <property type="evidence" value="ECO:0007669"/>
    <property type="project" value="UniProtKB-KW"/>
</dbReference>
<dbReference type="EMBL" id="JABWDY010013428">
    <property type="protein sequence ID" value="KAF5198286.1"/>
    <property type="molecule type" value="Genomic_DNA"/>
</dbReference>
<keyword evidence="5" id="KW-1185">Reference proteome</keyword>
<dbReference type="Proteomes" id="UP000554482">
    <property type="component" value="Unassembled WGS sequence"/>
</dbReference>
<evidence type="ECO:0000259" key="3">
    <source>
        <dbReference type="SMART" id="SM00833"/>
    </source>
</evidence>
<evidence type="ECO:0000313" key="4">
    <source>
        <dbReference type="EMBL" id="KAF5198286.1"/>
    </source>
</evidence>
<dbReference type="Pfam" id="PF07683">
    <property type="entry name" value="CobW_C"/>
    <property type="match status" value="1"/>
</dbReference>
<evidence type="ECO:0000313" key="5">
    <source>
        <dbReference type="Proteomes" id="UP000554482"/>
    </source>
</evidence>
<reference evidence="4 5" key="1">
    <citation type="submission" date="2020-06" db="EMBL/GenBank/DDBJ databases">
        <title>Transcriptomic and genomic resources for Thalictrum thalictroides and T. hernandezii: Facilitating candidate gene discovery in an emerging model plant lineage.</title>
        <authorList>
            <person name="Arias T."/>
            <person name="Riano-Pachon D.M."/>
            <person name="Di Stilio V.S."/>
        </authorList>
    </citation>
    <scope>NUCLEOTIDE SEQUENCE [LARGE SCALE GENOMIC DNA]</scope>
    <source>
        <strain evidence="5">cv. WT478/WT964</strain>
        <tissue evidence="4">Leaves</tissue>
    </source>
</reference>
<evidence type="ECO:0000256" key="1">
    <source>
        <dbReference type="ARBA" id="ARBA00022741"/>
    </source>
</evidence>
<protein>
    <submittedName>
        <fullName evidence="4">Hxxxd-type acyl-transferase family protein</fullName>
    </submittedName>
</protein>
<dbReference type="SMART" id="SM00833">
    <property type="entry name" value="CobW_C"/>
    <property type="match status" value="1"/>
</dbReference>
<sequence length="262" mass="30024">MDKSWKAKYRVEFGKKIQVDDWLDRLIEEKGEDLYRMKGILSVNSSDERRYVFQGVHSTLDGSPGKKWGPDEKRVNKLVFIGRNLDEAALRKGLKGCLVGLSENDPEKKTSTILYAVDVRSRLQLPLTYAGNAIISAYATASISELKEKPLGYLVQLISQGTKRITNEYARSHIDWLELHTGFPHGDFYVSPWWKIGLADVDYPWGRPKYCTPVLHFRKLLVLLLPNSDGLNVLVSLPHDEMGKFQDLFRRLDSFHISQSRL</sequence>
<dbReference type="InterPro" id="IPR011629">
    <property type="entry name" value="CobW-like_C"/>
</dbReference>
<dbReference type="OrthoDB" id="258627at2759"/>
<name>A0A7J6WLP3_THATH</name>
<keyword evidence="2" id="KW-0143">Chaperone</keyword>
<evidence type="ECO:0000256" key="2">
    <source>
        <dbReference type="ARBA" id="ARBA00023186"/>
    </source>
</evidence>
<accession>A0A7J6WLP3</accession>
<dbReference type="Gene3D" id="3.30.1220.10">
    <property type="entry name" value="CobW-like, C-terminal domain"/>
    <property type="match status" value="1"/>
</dbReference>
<dbReference type="AlphaFoldDB" id="A0A7J6WLP3"/>
<keyword evidence="4" id="KW-0808">Transferase</keyword>
<proteinExistence type="predicted"/>
<gene>
    <name evidence="4" type="ORF">FRX31_012115</name>
</gene>
<dbReference type="GO" id="GO:0000166">
    <property type="term" value="F:nucleotide binding"/>
    <property type="evidence" value="ECO:0007669"/>
    <property type="project" value="UniProtKB-KW"/>
</dbReference>